<accession>A0A1V8RU76</accession>
<gene>
    <name evidence="6" type="ORF">BFN67_12440</name>
</gene>
<evidence type="ECO:0000313" key="6">
    <source>
        <dbReference type="EMBL" id="OQM76715.1"/>
    </source>
</evidence>
<organism evidence="6 7">
    <name type="scientific">Manganibacter manganicus</name>
    <dbReference type="NCBI Taxonomy" id="1873176"/>
    <lineage>
        <taxon>Bacteria</taxon>
        <taxon>Pseudomonadati</taxon>
        <taxon>Pseudomonadota</taxon>
        <taxon>Alphaproteobacteria</taxon>
        <taxon>Hyphomicrobiales</taxon>
        <taxon>Phyllobacteriaceae</taxon>
        <taxon>Manganibacter</taxon>
    </lineage>
</organism>
<dbReference type="InterPro" id="IPR008258">
    <property type="entry name" value="Transglycosylase_SLT_dom_1"/>
</dbReference>
<dbReference type="STRING" id="1873176.BFN67_12440"/>
<dbReference type="PANTHER" id="PTHR37423:SF2">
    <property type="entry name" value="MEMBRANE-BOUND LYTIC MUREIN TRANSGLYCOSYLASE C"/>
    <property type="match status" value="1"/>
</dbReference>
<feature type="domain" description="Transglycosylase SLT" evidence="5">
    <location>
        <begin position="56"/>
        <end position="158"/>
    </location>
</feature>
<dbReference type="Gene3D" id="1.10.530.10">
    <property type="match status" value="1"/>
</dbReference>
<feature type="compositionally biased region" description="Low complexity" evidence="3">
    <location>
        <begin position="222"/>
        <end position="234"/>
    </location>
</feature>
<comment type="similarity">
    <text evidence="1">Belongs to the transglycosylase Slt family.</text>
</comment>
<evidence type="ECO:0000259" key="5">
    <source>
        <dbReference type="Pfam" id="PF01464"/>
    </source>
</evidence>
<evidence type="ECO:0000256" key="1">
    <source>
        <dbReference type="ARBA" id="ARBA00007734"/>
    </source>
</evidence>
<dbReference type="SUPFAM" id="SSF53955">
    <property type="entry name" value="Lysozyme-like"/>
    <property type="match status" value="1"/>
</dbReference>
<feature type="signal peptide" evidence="4">
    <location>
        <begin position="1"/>
        <end position="34"/>
    </location>
</feature>
<reference evidence="6 7" key="1">
    <citation type="journal article" date="2016" name="Int. J. Syst. Evol. Microbiol.">
        <title>Pseudaminobacter manganicus sp. nov., isolated from sludge of a manganese mine.</title>
        <authorList>
            <person name="Li J."/>
            <person name="Huang J."/>
            <person name="Liao S."/>
            <person name="Wang G."/>
        </authorList>
    </citation>
    <scope>NUCLEOTIDE SEQUENCE [LARGE SCALE GENOMIC DNA]</scope>
    <source>
        <strain evidence="6 7">JH-7</strain>
    </source>
</reference>
<dbReference type="Pfam" id="PF01464">
    <property type="entry name" value="SLT"/>
    <property type="match status" value="1"/>
</dbReference>
<dbReference type="InterPro" id="IPR023346">
    <property type="entry name" value="Lysozyme-like_dom_sf"/>
</dbReference>
<evidence type="ECO:0000256" key="2">
    <source>
        <dbReference type="ARBA" id="ARBA00009387"/>
    </source>
</evidence>
<evidence type="ECO:0000256" key="3">
    <source>
        <dbReference type="SAM" id="MobiDB-lite"/>
    </source>
</evidence>
<dbReference type="Proteomes" id="UP000191905">
    <property type="component" value="Unassembled WGS sequence"/>
</dbReference>
<dbReference type="AlphaFoldDB" id="A0A1V8RU76"/>
<keyword evidence="7" id="KW-1185">Reference proteome</keyword>
<protein>
    <recommendedName>
        <fullName evidence="5">Transglycosylase SLT domain-containing protein</fullName>
    </recommendedName>
</protein>
<dbReference type="PANTHER" id="PTHR37423">
    <property type="entry name" value="SOLUBLE LYTIC MUREIN TRANSGLYCOSYLASE-RELATED"/>
    <property type="match status" value="1"/>
</dbReference>
<feature type="chain" id="PRO_5012099349" description="Transglycosylase SLT domain-containing protein" evidence="4">
    <location>
        <begin position="35"/>
        <end position="246"/>
    </location>
</feature>
<sequence length="246" mass="25639">MDRYRPRAAGRPHGARRFASLLLSGLLLGLPPGAAVVAQGATSALQSEAGPYAGFIAEAARRFAIPEPWIRAVMGVESAGDPRAVSSAGAMGLMQVMPNTWDELRLRHRLGPDPFAPRDNILAGVAYLREMFTRYGNTAAMLAAYNAGPERYDEYLADGRALPAETRAYVAKLAPLLDGSVLPETAAQPSDWREADIFVGDSDAGETQTGRTPDGTPPAPPAGADGLAPAPTGGIFVARSGAGGAQ</sequence>
<comment type="caution">
    <text evidence="6">The sequence shown here is derived from an EMBL/GenBank/DDBJ whole genome shotgun (WGS) entry which is preliminary data.</text>
</comment>
<feature type="region of interest" description="Disordered" evidence="3">
    <location>
        <begin position="202"/>
        <end position="246"/>
    </location>
</feature>
<evidence type="ECO:0000256" key="4">
    <source>
        <dbReference type="SAM" id="SignalP"/>
    </source>
</evidence>
<dbReference type="EMBL" id="MDET01000005">
    <property type="protein sequence ID" value="OQM76715.1"/>
    <property type="molecule type" value="Genomic_DNA"/>
</dbReference>
<evidence type="ECO:0000313" key="7">
    <source>
        <dbReference type="Proteomes" id="UP000191905"/>
    </source>
</evidence>
<name>A0A1V8RU76_9HYPH</name>
<dbReference type="CDD" id="cd00254">
    <property type="entry name" value="LT-like"/>
    <property type="match status" value="1"/>
</dbReference>
<comment type="similarity">
    <text evidence="2">Belongs to the virb1 family.</text>
</comment>
<proteinExistence type="inferred from homology"/>
<keyword evidence="4" id="KW-0732">Signal</keyword>